<evidence type="ECO:0000256" key="6">
    <source>
        <dbReference type="ARBA" id="ARBA00023157"/>
    </source>
</evidence>
<reference evidence="14 15" key="1">
    <citation type="submission" date="2016-10" db="EMBL/GenBank/DDBJ databases">
        <authorList>
            <person name="de Groot N.N."/>
        </authorList>
    </citation>
    <scope>NUCLEOTIDE SEQUENCE [LARGE SCALE GENOMIC DNA]</scope>
    <source>
        <strain evidence="14 15">CGMCC 1.9159</strain>
    </source>
</reference>
<feature type="binding site" evidence="9">
    <location>
        <begin position="176"/>
        <end position="183"/>
    </location>
    <ligand>
        <name>NAD(+)</name>
        <dbReference type="ChEBI" id="CHEBI:57540"/>
    </ligand>
</feature>
<feature type="binding site" evidence="9">
    <location>
        <position position="308"/>
    </location>
    <ligand>
        <name>FAD</name>
        <dbReference type="ChEBI" id="CHEBI:57692"/>
    </ligand>
</feature>
<dbReference type="PROSITE" id="PS00076">
    <property type="entry name" value="PYRIDINE_REDOX_1"/>
    <property type="match status" value="1"/>
</dbReference>
<dbReference type="AlphaFoldDB" id="A0A1G9MVE9"/>
<organism evidence="14 15">
    <name type="scientific">Tessaracoccus oleiagri</name>
    <dbReference type="NCBI Taxonomy" id="686624"/>
    <lineage>
        <taxon>Bacteria</taxon>
        <taxon>Bacillati</taxon>
        <taxon>Actinomycetota</taxon>
        <taxon>Actinomycetes</taxon>
        <taxon>Propionibacteriales</taxon>
        <taxon>Propionibacteriaceae</taxon>
        <taxon>Tessaracoccus</taxon>
    </lineage>
</organism>
<accession>A0A1G9MVE9</accession>
<evidence type="ECO:0000259" key="13">
    <source>
        <dbReference type="Pfam" id="PF07992"/>
    </source>
</evidence>
<dbReference type="InterPro" id="IPR004099">
    <property type="entry name" value="Pyr_nucl-diS_OxRdtase_dimer"/>
</dbReference>
<keyword evidence="2 11" id="KW-0285">Flavoprotein</keyword>
<dbReference type="PRINTS" id="PR00368">
    <property type="entry name" value="FADPNR"/>
</dbReference>
<evidence type="ECO:0000256" key="2">
    <source>
        <dbReference type="ARBA" id="ARBA00022630"/>
    </source>
</evidence>
<evidence type="ECO:0000256" key="3">
    <source>
        <dbReference type="ARBA" id="ARBA00022827"/>
    </source>
</evidence>
<dbReference type="GO" id="GO:0006103">
    <property type="term" value="P:2-oxoglutarate metabolic process"/>
    <property type="evidence" value="ECO:0007669"/>
    <property type="project" value="TreeGrafter"/>
</dbReference>
<dbReference type="EMBL" id="FNGP01000006">
    <property type="protein sequence ID" value="SDL78199.1"/>
    <property type="molecule type" value="Genomic_DNA"/>
</dbReference>
<dbReference type="Pfam" id="PF02852">
    <property type="entry name" value="Pyr_redox_dim"/>
    <property type="match status" value="1"/>
</dbReference>
<evidence type="ECO:0000256" key="5">
    <source>
        <dbReference type="ARBA" id="ARBA00023027"/>
    </source>
</evidence>
<gene>
    <name evidence="14" type="ORF">SAMN04488242_2777</name>
</gene>
<dbReference type="GO" id="GO:0004148">
    <property type="term" value="F:dihydrolipoyl dehydrogenase (NADH) activity"/>
    <property type="evidence" value="ECO:0007669"/>
    <property type="project" value="TreeGrafter"/>
</dbReference>
<proteinExistence type="inferred from homology"/>
<evidence type="ECO:0000256" key="10">
    <source>
        <dbReference type="PIRSR" id="PIRSR000350-4"/>
    </source>
</evidence>
<dbReference type="InterPro" id="IPR012999">
    <property type="entry name" value="Pyr_OxRdtase_I_AS"/>
</dbReference>
<keyword evidence="15" id="KW-1185">Reference proteome</keyword>
<dbReference type="GO" id="GO:0050660">
    <property type="term" value="F:flavin adenine dinucleotide binding"/>
    <property type="evidence" value="ECO:0007669"/>
    <property type="project" value="TreeGrafter"/>
</dbReference>
<dbReference type="PANTHER" id="PTHR22912">
    <property type="entry name" value="DISULFIDE OXIDOREDUCTASE"/>
    <property type="match status" value="1"/>
</dbReference>
<dbReference type="SUPFAM" id="SSF51905">
    <property type="entry name" value="FAD/NAD(P)-binding domain"/>
    <property type="match status" value="1"/>
</dbReference>
<dbReference type="InterPro" id="IPR050151">
    <property type="entry name" value="Class-I_Pyr_Nuc-Dis_Oxidored"/>
</dbReference>
<evidence type="ECO:0000313" key="14">
    <source>
        <dbReference type="EMBL" id="SDL78199.1"/>
    </source>
</evidence>
<evidence type="ECO:0000256" key="1">
    <source>
        <dbReference type="ARBA" id="ARBA00007532"/>
    </source>
</evidence>
<dbReference type="PRINTS" id="PR00411">
    <property type="entry name" value="PNDRDTASEI"/>
</dbReference>
<feature type="binding site" evidence="9">
    <location>
        <begin position="137"/>
        <end position="139"/>
    </location>
    <ligand>
        <name>FAD</name>
        <dbReference type="ChEBI" id="CHEBI:57692"/>
    </ligand>
</feature>
<evidence type="ECO:0000256" key="8">
    <source>
        <dbReference type="PIRSR" id="PIRSR000350-2"/>
    </source>
</evidence>
<comment type="similarity">
    <text evidence="1 11">Belongs to the class-I pyridine nucleotide-disulfide oxidoreductase family.</text>
</comment>
<dbReference type="Gene3D" id="3.30.390.30">
    <property type="match status" value="1"/>
</dbReference>
<dbReference type="RefSeq" id="WP_093253397.1">
    <property type="nucleotide sequence ID" value="NZ_FNGP01000006.1"/>
</dbReference>
<sequence>MQHFDLAVIGSGSGNSLIDERFEGQRVALIERDPVFGGTCLNRGCIPTKMYVYPADVLSSVDEAQKLGITLRPGKADWQAIRDRVFGRIDPISAGGLAWRERNAHVTVFHDEASFVDPHVLRVGNTEIRADQIVLATGSRPRMLNVPGLAELADRIHTSDTVMRIDEMPERIVILGGGFVAAEFAHVFASFGVDVTMVHRSEVFLREEDEEVQAAFAAQLSKRVRMRLNQRVSAFEEGPAGDVAVVTQDRNGVEYVYYTDLVLVAVGRERNYEALNLDAAGVEYKPNGQVRVDAHQRTNVPHIWALGDISSDYLLKHVANHEMRTVQHNLLYPDNLIESDHRYVPAAVFTQPQIASVGATERQLVQWGNPYVKKVQRYADVAYGWAMEDEGHFVKLLADPRSWHLLGAHIIGPQASTLIQPLVQAMSFGLSVPDMAKGQYWIHPALPEVIENALLGLLHVERPQELEHG</sequence>
<evidence type="ECO:0000259" key="12">
    <source>
        <dbReference type="Pfam" id="PF02852"/>
    </source>
</evidence>
<dbReference type="Proteomes" id="UP000199475">
    <property type="component" value="Unassembled WGS sequence"/>
</dbReference>
<dbReference type="InterPro" id="IPR036188">
    <property type="entry name" value="FAD/NAD-bd_sf"/>
</dbReference>
<dbReference type="SUPFAM" id="SSF55424">
    <property type="entry name" value="FAD/NAD-linked reductases, dimerisation (C-terminal) domain"/>
    <property type="match status" value="1"/>
</dbReference>
<evidence type="ECO:0000256" key="9">
    <source>
        <dbReference type="PIRSR" id="PIRSR000350-3"/>
    </source>
</evidence>
<evidence type="ECO:0000256" key="7">
    <source>
        <dbReference type="ARBA" id="ARBA00023284"/>
    </source>
</evidence>
<feature type="domain" description="FAD/NAD(P)-binding" evidence="13">
    <location>
        <begin position="4"/>
        <end position="317"/>
    </location>
</feature>
<dbReference type="InterPro" id="IPR001100">
    <property type="entry name" value="Pyr_nuc-diS_OxRdtase"/>
</dbReference>
<dbReference type="PANTHER" id="PTHR22912:SF217">
    <property type="entry name" value="DIHYDROLIPOYL DEHYDROGENASE"/>
    <property type="match status" value="1"/>
</dbReference>
<dbReference type="Gene3D" id="3.50.50.60">
    <property type="entry name" value="FAD/NAD(P)-binding domain"/>
    <property type="match status" value="2"/>
</dbReference>
<dbReference type="InterPro" id="IPR023753">
    <property type="entry name" value="FAD/NAD-binding_dom"/>
</dbReference>
<dbReference type="NCBIfam" id="NF005884">
    <property type="entry name" value="PRK07846.1"/>
    <property type="match status" value="1"/>
</dbReference>
<feature type="binding site" evidence="9">
    <location>
        <position position="49"/>
    </location>
    <ligand>
        <name>FAD</name>
        <dbReference type="ChEBI" id="CHEBI:57692"/>
    </ligand>
</feature>
<protein>
    <submittedName>
        <fullName evidence="14">Mycothione reductase</fullName>
    </submittedName>
</protein>
<feature type="active site" description="Proton acceptor" evidence="8">
    <location>
        <position position="443"/>
    </location>
</feature>
<comment type="cofactor">
    <cofactor evidence="9">
        <name>FAD</name>
        <dbReference type="ChEBI" id="CHEBI:57692"/>
    </cofactor>
    <text evidence="9">Binds 1 FAD per subunit.</text>
</comment>
<keyword evidence="7 11" id="KW-0676">Redox-active center</keyword>
<dbReference type="STRING" id="686624.SAMN04488242_2777"/>
<feature type="domain" description="Pyridine nucleotide-disulphide oxidoreductase dimerisation" evidence="12">
    <location>
        <begin position="344"/>
        <end position="453"/>
    </location>
</feature>
<keyword evidence="6" id="KW-1015">Disulfide bond</keyword>
<evidence type="ECO:0000313" key="15">
    <source>
        <dbReference type="Proteomes" id="UP000199475"/>
    </source>
</evidence>
<evidence type="ECO:0000256" key="11">
    <source>
        <dbReference type="RuleBase" id="RU003691"/>
    </source>
</evidence>
<dbReference type="OrthoDB" id="4763248at2"/>
<keyword evidence="3 9" id="KW-0274">FAD</keyword>
<keyword evidence="9" id="KW-0547">Nucleotide-binding</keyword>
<feature type="disulfide bond" description="Redox-active" evidence="10">
    <location>
        <begin position="40"/>
        <end position="45"/>
    </location>
</feature>
<dbReference type="PIRSF" id="PIRSF000350">
    <property type="entry name" value="Mercury_reductase_MerA"/>
    <property type="match status" value="1"/>
</dbReference>
<keyword evidence="5 9" id="KW-0520">NAD</keyword>
<dbReference type="InterPro" id="IPR016156">
    <property type="entry name" value="FAD/NAD-linked_Rdtase_dimer_sf"/>
</dbReference>
<keyword evidence="4 11" id="KW-0560">Oxidoreductase</keyword>
<evidence type="ECO:0000256" key="4">
    <source>
        <dbReference type="ARBA" id="ARBA00023002"/>
    </source>
</evidence>
<name>A0A1G9MVE9_9ACTN</name>
<dbReference type="Pfam" id="PF07992">
    <property type="entry name" value="Pyr_redox_2"/>
    <property type="match status" value="1"/>
</dbReference>
<feature type="binding site" evidence="9">
    <location>
        <position position="267"/>
    </location>
    <ligand>
        <name>NAD(+)</name>
        <dbReference type="ChEBI" id="CHEBI:57540"/>
    </ligand>
</feature>